<sequence>MLELLKDYLKLDKSGENLKTILQQSNVDNKEQIIWKDLIDSFSKRESMKQKYNDHSEVTSKDVTKWLVKSFEKHNLLEQVSTNQIHTGTPLSKIEQYVIHLNNNQDKTTVNQQLLKQFESIMKSSRFLATPNGTNQLSIRLNPENLGELRVRLMQMNGEMTVKIVVSTQVAKEMLESNMNQLRNMFLPHQVMIEKQELHTQGNMMQRESSSNHQWEGNGEQQSNHSNQERDHTSEDEKELTFQDLLMNVKV</sequence>
<feature type="compositionally biased region" description="Basic and acidic residues" evidence="1">
    <location>
        <begin position="227"/>
        <end position="241"/>
    </location>
</feature>
<dbReference type="EMBL" id="LGTK01000010">
    <property type="protein sequence ID" value="KPH77010.1"/>
    <property type="molecule type" value="Genomic_DNA"/>
</dbReference>
<dbReference type="CDD" id="cd17470">
    <property type="entry name" value="T3SS_Flik_C"/>
    <property type="match status" value="1"/>
</dbReference>
<gene>
    <name evidence="3" type="ORF">AFL42_04630</name>
</gene>
<reference evidence="3 4" key="1">
    <citation type="submission" date="2015-07" db="EMBL/GenBank/DDBJ databases">
        <title>High-quality draft genome sequence of Oceanobacillus caeni HM6, a bacillus isolated from a human feces.</title>
        <authorList>
            <person name="Kumar J."/>
            <person name="Verma M.K."/>
            <person name="Pandey R."/>
            <person name="Bhambi M."/>
            <person name="Chauhan N."/>
        </authorList>
    </citation>
    <scope>NUCLEOTIDE SEQUENCE [LARGE SCALE GENOMIC DNA]</scope>
    <source>
        <strain evidence="3 4">HM6</strain>
    </source>
</reference>
<proteinExistence type="predicted"/>
<comment type="caution">
    <text evidence="3">The sequence shown here is derived from an EMBL/GenBank/DDBJ whole genome shotgun (WGS) entry which is preliminary data.</text>
</comment>
<dbReference type="InterPro" id="IPR038610">
    <property type="entry name" value="FliK-like_C_sf"/>
</dbReference>
<feature type="region of interest" description="Disordered" evidence="1">
    <location>
        <begin position="200"/>
        <end position="243"/>
    </location>
</feature>
<evidence type="ECO:0000259" key="2">
    <source>
        <dbReference type="Pfam" id="PF02120"/>
    </source>
</evidence>
<feature type="compositionally biased region" description="Polar residues" evidence="1">
    <location>
        <begin position="200"/>
        <end position="226"/>
    </location>
</feature>
<dbReference type="InterPro" id="IPR021136">
    <property type="entry name" value="Flagellar_hook_control-like_C"/>
</dbReference>
<dbReference type="Proteomes" id="UP000037854">
    <property type="component" value="Unassembled WGS sequence"/>
</dbReference>
<protein>
    <recommendedName>
        <fullName evidence="2">Flagellar hook-length control protein-like C-terminal domain-containing protein</fullName>
    </recommendedName>
</protein>
<feature type="domain" description="Flagellar hook-length control protein-like C-terminal" evidence="2">
    <location>
        <begin position="130"/>
        <end position="202"/>
    </location>
</feature>
<keyword evidence="4" id="KW-1185">Reference proteome</keyword>
<dbReference type="Pfam" id="PF02120">
    <property type="entry name" value="Flg_hook"/>
    <property type="match status" value="1"/>
</dbReference>
<dbReference type="Gene3D" id="3.30.750.140">
    <property type="match status" value="1"/>
</dbReference>
<evidence type="ECO:0000313" key="4">
    <source>
        <dbReference type="Proteomes" id="UP000037854"/>
    </source>
</evidence>
<accession>A0ABR5MLH5</accession>
<organism evidence="3 4">
    <name type="scientific">Oceanobacillus caeni</name>
    <dbReference type="NCBI Taxonomy" id="405946"/>
    <lineage>
        <taxon>Bacteria</taxon>
        <taxon>Bacillati</taxon>
        <taxon>Bacillota</taxon>
        <taxon>Bacilli</taxon>
        <taxon>Bacillales</taxon>
        <taxon>Bacillaceae</taxon>
        <taxon>Oceanobacillus</taxon>
    </lineage>
</organism>
<name>A0ABR5MLH5_9BACI</name>
<evidence type="ECO:0000256" key="1">
    <source>
        <dbReference type="SAM" id="MobiDB-lite"/>
    </source>
</evidence>
<evidence type="ECO:0000313" key="3">
    <source>
        <dbReference type="EMBL" id="KPH77010.1"/>
    </source>
</evidence>